<gene>
    <name evidence="2" type="ORF">Pfra01_002221600</name>
</gene>
<keyword evidence="3" id="KW-1185">Reference proteome</keyword>
<evidence type="ECO:0000313" key="3">
    <source>
        <dbReference type="Proteomes" id="UP001165121"/>
    </source>
</evidence>
<dbReference type="Proteomes" id="UP001165121">
    <property type="component" value="Unassembled WGS sequence"/>
</dbReference>
<reference evidence="2" key="1">
    <citation type="submission" date="2023-04" db="EMBL/GenBank/DDBJ databases">
        <title>Phytophthora fragariaefolia NBRC 109709.</title>
        <authorList>
            <person name="Ichikawa N."/>
            <person name="Sato H."/>
            <person name="Tonouchi N."/>
        </authorList>
    </citation>
    <scope>NUCLEOTIDE SEQUENCE</scope>
    <source>
        <strain evidence="2">NBRC 109709</strain>
    </source>
</reference>
<evidence type="ECO:0000313" key="2">
    <source>
        <dbReference type="EMBL" id="GMF53630.1"/>
    </source>
</evidence>
<sequence>MEDLGVCPGLRDAATGDDSDVVAVSSFADSEFSKYSERSNLDERIKNGSKLIKTASSNLNLRNPRLRQTQTLSGVDAVSPQGRWCSHTSRRTQVAANPSALLAHLLRRVREQIRERAVALIRLQKFVTIVTDPWTNVNHSTIINFMVVSPGMPSVFWSSLATGTDSESAEYLARHLGRVIDEVERETGSVVAGVLSDNASNMSAAWELFGENSPDLRRRLCSAHAEFIYSGCVSNGLLQGRSSQSARHHVIRPRSPRCAQPVCYYVARDIQQSSPRISCAC</sequence>
<organism evidence="2 3">
    <name type="scientific">Phytophthora fragariaefolia</name>
    <dbReference type="NCBI Taxonomy" id="1490495"/>
    <lineage>
        <taxon>Eukaryota</taxon>
        <taxon>Sar</taxon>
        <taxon>Stramenopiles</taxon>
        <taxon>Oomycota</taxon>
        <taxon>Peronosporomycetes</taxon>
        <taxon>Peronosporales</taxon>
        <taxon>Peronosporaceae</taxon>
        <taxon>Phytophthora</taxon>
    </lineage>
</organism>
<name>A0A9W6Y2H3_9STRA</name>
<dbReference type="Pfam" id="PF04937">
    <property type="entry name" value="DUF659"/>
    <property type="match status" value="1"/>
</dbReference>
<evidence type="ECO:0000259" key="1">
    <source>
        <dbReference type="Pfam" id="PF04937"/>
    </source>
</evidence>
<comment type="caution">
    <text evidence="2">The sequence shown here is derived from an EMBL/GenBank/DDBJ whole genome shotgun (WGS) entry which is preliminary data.</text>
</comment>
<dbReference type="AlphaFoldDB" id="A0A9W6Y2H3"/>
<dbReference type="EMBL" id="BSXT01003315">
    <property type="protein sequence ID" value="GMF53630.1"/>
    <property type="molecule type" value="Genomic_DNA"/>
</dbReference>
<accession>A0A9W6Y2H3</accession>
<dbReference type="OrthoDB" id="92287at2759"/>
<protein>
    <submittedName>
        <fullName evidence="2">Unnamed protein product</fullName>
    </submittedName>
</protein>
<dbReference type="InterPro" id="IPR007021">
    <property type="entry name" value="DUF659"/>
</dbReference>
<proteinExistence type="predicted"/>
<feature type="domain" description="DUF659" evidence="1">
    <location>
        <begin position="124"/>
        <end position="224"/>
    </location>
</feature>